<dbReference type="InterPro" id="IPR039425">
    <property type="entry name" value="RNA_pol_sigma-70-like"/>
</dbReference>
<dbReference type="NCBIfam" id="TIGR02937">
    <property type="entry name" value="sigma70-ECF"/>
    <property type="match status" value="1"/>
</dbReference>
<sequence>MPARPSIKVLRRELEPSAPDVRPTPSRAVKPSIEQLFDAEESPLLRYAYGMVARREVAEEIVQDAFLKLHQHWQAIETPRAWLYRATRNLCLNHLRKHQRESLSETSDENESPSDKPDEQLGRMEAMGTLKILIEELPAADRELIQLKYHDELSYGNIGEQLKLSAGTVGYKLHHLLKQLSESLKKYGVSSSRG</sequence>
<gene>
    <name evidence="8" type="ORF">HW115_09000</name>
</gene>
<organism evidence="8 9">
    <name type="scientific">Oceaniferula marina</name>
    <dbReference type="NCBI Taxonomy" id="2748318"/>
    <lineage>
        <taxon>Bacteria</taxon>
        <taxon>Pseudomonadati</taxon>
        <taxon>Verrucomicrobiota</taxon>
        <taxon>Verrucomicrobiia</taxon>
        <taxon>Verrucomicrobiales</taxon>
        <taxon>Verrucomicrobiaceae</taxon>
        <taxon>Oceaniferula</taxon>
    </lineage>
</organism>
<feature type="domain" description="RNA polymerase sigma factor 70 region 4 type 2" evidence="7">
    <location>
        <begin position="133"/>
        <end position="180"/>
    </location>
</feature>
<dbReference type="InterPro" id="IPR013249">
    <property type="entry name" value="RNA_pol_sigma70_r4_t2"/>
</dbReference>
<dbReference type="EMBL" id="JACBAZ010000003">
    <property type="protein sequence ID" value="NWK55746.1"/>
    <property type="molecule type" value="Genomic_DNA"/>
</dbReference>
<feature type="region of interest" description="Disordered" evidence="5">
    <location>
        <begin position="101"/>
        <end position="121"/>
    </location>
</feature>
<evidence type="ECO:0000313" key="8">
    <source>
        <dbReference type="EMBL" id="NWK55746.1"/>
    </source>
</evidence>
<evidence type="ECO:0000259" key="7">
    <source>
        <dbReference type="Pfam" id="PF08281"/>
    </source>
</evidence>
<dbReference type="Pfam" id="PF08281">
    <property type="entry name" value="Sigma70_r4_2"/>
    <property type="match status" value="1"/>
</dbReference>
<dbReference type="SUPFAM" id="SSF88659">
    <property type="entry name" value="Sigma3 and sigma4 domains of RNA polymerase sigma factors"/>
    <property type="match status" value="1"/>
</dbReference>
<name>A0A851GE94_9BACT</name>
<evidence type="ECO:0000256" key="2">
    <source>
        <dbReference type="ARBA" id="ARBA00023015"/>
    </source>
</evidence>
<reference evidence="8 9" key="1">
    <citation type="submission" date="2020-07" db="EMBL/GenBank/DDBJ databases">
        <title>Roseicoccus Jingziensis gen. nov., sp. nov., isolated from coastal seawater.</title>
        <authorList>
            <person name="Feng X."/>
        </authorList>
    </citation>
    <scope>NUCLEOTIDE SEQUENCE [LARGE SCALE GENOMIC DNA]</scope>
    <source>
        <strain evidence="8 9">N1E253</strain>
    </source>
</reference>
<dbReference type="InterPro" id="IPR013325">
    <property type="entry name" value="RNA_pol_sigma_r2"/>
</dbReference>
<dbReference type="RefSeq" id="WP_178932290.1">
    <property type="nucleotide sequence ID" value="NZ_JACBAZ010000003.1"/>
</dbReference>
<dbReference type="Pfam" id="PF04542">
    <property type="entry name" value="Sigma70_r2"/>
    <property type="match status" value="1"/>
</dbReference>
<dbReference type="PANTHER" id="PTHR43133">
    <property type="entry name" value="RNA POLYMERASE ECF-TYPE SIGMA FACTO"/>
    <property type="match status" value="1"/>
</dbReference>
<evidence type="ECO:0000256" key="4">
    <source>
        <dbReference type="ARBA" id="ARBA00023163"/>
    </source>
</evidence>
<evidence type="ECO:0000256" key="5">
    <source>
        <dbReference type="SAM" id="MobiDB-lite"/>
    </source>
</evidence>
<proteinExistence type="inferred from homology"/>
<dbReference type="GO" id="GO:0003677">
    <property type="term" value="F:DNA binding"/>
    <property type="evidence" value="ECO:0007669"/>
    <property type="project" value="InterPro"/>
</dbReference>
<evidence type="ECO:0000256" key="3">
    <source>
        <dbReference type="ARBA" id="ARBA00023082"/>
    </source>
</evidence>
<feature type="region of interest" description="Disordered" evidence="5">
    <location>
        <begin position="1"/>
        <end position="27"/>
    </location>
</feature>
<dbReference type="SUPFAM" id="SSF88946">
    <property type="entry name" value="Sigma2 domain of RNA polymerase sigma factors"/>
    <property type="match status" value="1"/>
</dbReference>
<accession>A0A851GE94</accession>
<keyword evidence="3" id="KW-0731">Sigma factor</keyword>
<comment type="caution">
    <text evidence="8">The sequence shown here is derived from an EMBL/GenBank/DDBJ whole genome shotgun (WGS) entry which is preliminary data.</text>
</comment>
<comment type="similarity">
    <text evidence="1">Belongs to the sigma-70 factor family. ECF subfamily.</text>
</comment>
<dbReference type="Proteomes" id="UP000557872">
    <property type="component" value="Unassembled WGS sequence"/>
</dbReference>
<dbReference type="InterPro" id="IPR036388">
    <property type="entry name" value="WH-like_DNA-bd_sf"/>
</dbReference>
<dbReference type="PANTHER" id="PTHR43133:SF46">
    <property type="entry name" value="RNA POLYMERASE SIGMA-70 FACTOR ECF SUBFAMILY"/>
    <property type="match status" value="1"/>
</dbReference>
<dbReference type="InterPro" id="IPR014284">
    <property type="entry name" value="RNA_pol_sigma-70_dom"/>
</dbReference>
<keyword evidence="4" id="KW-0804">Transcription</keyword>
<dbReference type="GO" id="GO:0006352">
    <property type="term" value="P:DNA-templated transcription initiation"/>
    <property type="evidence" value="ECO:0007669"/>
    <property type="project" value="InterPro"/>
</dbReference>
<dbReference type="Gene3D" id="1.10.1740.10">
    <property type="match status" value="1"/>
</dbReference>
<keyword evidence="2" id="KW-0805">Transcription regulation</keyword>
<protein>
    <submittedName>
        <fullName evidence="8">Sigma-70 family RNA polymerase sigma factor</fullName>
    </submittedName>
</protein>
<keyword evidence="9" id="KW-1185">Reference proteome</keyword>
<dbReference type="AlphaFoldDB" id="A0A851GE94"/>
<evidence type="ECO:0000259" key="6">
    <source>
        <dbReference type="Pfam" id="PF04542"/>
    </source>
</evidence>
<feature type="domain" description="RNA polymerase sigma-70 region 2" evidence="6">
    <location>
        <begin position="36"/>
        <end position="100"/>
    </location>
</feature>
<evidence type="ECO:0000313" key="9">
    <source>
        <dbReference type="Proteomes" id="UP000557872"/>
    </source>
</evidence>
<dbReference type="InterPro" id="IPR007627">
    <property type="entry name" value="RNA_pol_sigma70_r2"/>
</dbReference>
<evidence type="ECO:0000256" key="1">
    <source>
        <dbReference type="ARBA" id="ARBA00010641"/>
    </source>
</evidence>
<dbReference type="Gene3D" id="1.10.10.10">
    <property type="entry name" value="Winged helix-like DNA-binding domain superfamily/Winged helix DNA-binding domain"/>
    <property type="match status" value="1"/>
</dbReference>
<dbReference type="GO" id="GO:0016987">
    <property type="term" value="F:sigma factor activity"/>
    <property type="evidence" value="ECO:0007669"/>
    <property type="project" value="UniProtKB-KW"/>
</dbReference>
<dbReference type="InterPro" id="IPR013324">
    <property type="entry name" value="RNA_pol_sigma_r3/r4-like"/>
</dbReference>